<comment type="caution">
    <text evidence="2">The sequence shown here is derived from an EMBL/GenBank/DDBJ whole genome shotgun (WGS) entry which is preliminary data.</text>
</comment>
<sequence>MGDLNYFLGVEVTRTATGNLHLCQHKYVLDLFYRCSLINAKTIHTHMASSSTLSKNDGRLLANPTDIGVLLKQQIVSRSTTEAEYRGLAAVASNVMWIISFAVAVATNLVLHSKFKHVKLDLFFVRRGGFDL</sequence>
<reference evidence="3" key="1">
    <citation type="journal article" date="2019" name="Plant Biotechnol. J.">
        <title>Genome sequencing of the Australian wild diploid species Gossypium australe highlights disease resistance and delayed gland morphogenesis.</title>
        <authorList>
            <person name="Cai Y."/>
            <person name="Cai X."/>
            <person name="Wang Q."/>
            <person name="Wang P."/>
            <person name="Zhang Y."/>
            <person name="Cai C."/>
            <person name="Xu Y."/>
            <person name="Wang K."/>
            <person name="Zhou Z."/>
            <person name="Wang C."/>
            <person name="Geng S."/>
            <person name="Li B."/>
            <person name="Dong Q."/>
            <person name="Hou Y."/>
            <person name="Wang H."/>
            <person name="Ai P."/>
            <person name="Liu Z."/>
            <person name="Yi F."/>
            <person name="Sun M."/>
            <person name="An G."/>
            <person name="Cheng J."/>
            <person name="Zhang Y."/>
            <person name="Shi Q."/>
            <person name="Xie Y."/>
            <person name="Shi X."/>
            <person name="Chang Y."/>
            <person name="Huang F."/>
            <person name="Chen Y."/>
            <person name="Hong S."/>
            <person name="Mi L."/>
            <person name="Sun Q."/>
            <person name="Zhang L."/>
            <person name="Zhou B."/>
            <person name="Peng R."/>
            <person name="Zhang X."/>
            <person name="Liu F."/>
        </authorList>
    </citation>
    <scope>NUCLEOTIDE SEQUENCE [LARGE SCALE GENOMIC DNA]</scope>
    <source>
        <strain evidence="3">cv. PA1801</strain>
    </source>
</reference>
<keyword evidence="1" id="KW-0812">Transmembrane</keyword>
<dbReference type="EMBL" id="SMMG02000006">
    <property type="protein sequence ID" value="KAA3469592.1"/>
    <property type="molecule type" value="Genomic_DNA"/>
</dbReference>
<keyword evidence="2" id="KW-0436">Ligase</keyword>
<dbReference type="OrthoDB" id="1275983at2759"/>
<dbReference type="GO" id="GO:0016874">
    <property type="term" value="F:ligase activity"/>
    <property type="evidence" value="ECO:0007669"/>
    <property type="project" value="UniProtKB-KW"/>
</dbReference>
<feature type="transmembrane region" description="Helical" evidence="1">
    <location>
        <begin position="88"/>
        <end position="111"/>
    </location>
</feature>
<gene>
    <name evidence="2" type="ORF">EPI10_015363</name>
</gene>
<evidence type="ECO:0000313" key="3">
    <source>
        <dbReference type="Proteomes" id="UP000325315"/>
    </source>
</evidence>
<accession>A0A5B6VKC3</accession>
<evidence type="ECO:0000313" key="2">
    <source>
        <dbReference type="EMBL" id="KAA3469592.1"/>
    </source>
</evidence>
<evidence type="ECO:0000256" key="1">
    <source>
        <dbReference type="SAM" id="Phobius"/>
    </source>
</evidence>
<organism evidence="2 3">
    <name type="scientific">Gossypium australe</name>
    <dbReference type="NCBI Taxonomy" id="47621"/>
    <lineage>
        <taxon>Eukaryota</taxon>
        <taxon>Viridiplantae</taxon>
        <taxon>Streptophyta</taxon>
        <taxon>Embryophyta</taxon>
        <taxon>Tracheophyta</taxon>
        <taxon>Spermatophyta</taxon>
        <taxon>Magnoliopsida</taxon>
        <taxon>eudicotyledons</taxon>
        <taxon>Gunneridae</taxon>
        <taxon>Pentapetalae</taxon>
        <taxon>rosids</taxon>
        <taxon>malvids</taxon>
        <taxon>Malvales</taxon>
        <taxon>Malvaceae</taxon>
        <taxon>Malvoideae</taxon>
        <taxon>Gossypium</taxon>
    </lineage>
</organism>
<protein>
    <submittedName>
        <fullName evidence="2">Alanine--tRNA ligase-like</fullName>
    </submittedName>
</protein>
<dbReference type="AlphaFoldDB" id="A0A5B6VKC3"/>
<name>A0A5B6VKC3_9ROSI</name>
<proteinExistence type="predicted"/>
<keyword evidence="3" id="KW-1185">Reference proteome</keyword>
<keyword evidence="1" id="KW-1133">Transmembrane helix</keyword>
<keyword evidence="1" id="KW-0472">Membrane</keyword>
<dbReference type="Proteomes" id="UP000325315">
    <property type="component" value="Unassembled WGS sequence"/>
</dbReference>